<accession>A0ABT4Y4T9</accession>
<evidence type="ECO:0000313" key="2">
    <source>
        <dbReference type="Proteomes" id="UP001211689"/>
    </source>
</evidence>
<keyword evidence="2" id="KW-1185">Reference proteome</keyword>
<dbReference type="InterPro" id="IPR025683">
    <property type="entry name" value="Protein_beta"/>
</dbReference>
<dbReference type="RefSeq" id="WP_271470825.1">
    <property type="nucleotide sequence ID" value="NZ_JANEWF010000009.1"/>
</dbReference>
<gene>
    <name evidence="1" type="ORF">NNO07_11320</name>
</gene>
<dbReference type="EMBL" id="JANEWF010000009">
    <property type="protein sequence ID" value="MDA8483662.1"/>
    <property type="molecule type" value="Genomic_DNA"/>
</dbReference>
<dbReference type="Pfam" id="PF14350">
    <property type="entry name" value="Beta_protein"/>
    <property type="match status" value="1"/>
</dbReference>
<name>A0ABT4Y4T9_METRE</name>
<protein>
    <submittedName>
        <fullName evidence="1">Beta family protein</fullName>
    </submittedName>
</protein>
<evidence type="ECO:0000313" key="1">
    <source>
        <dbReference type="EMBL" id="MDA8483662.1"/>
    </source>
</evidence>
<comment type="caution">
    <text evidence="1">The sequence shown here is derived from an EMBL/GenBank/DDBJ whole genome shotgun (WGS) entry which is preliminary data.</text>
</comment>
<reference evidence="1 2" key="1">
    <citation type="submission" date="2022-07" db="EMBL/GenBank/DDBJ databases">
        <title>Genome Analysis of Selected Gammaproteobacteria from Nigerian Food snails.</title>
        <authorList>
            <person name="Okafor A.C."/>
        </authorList>
    </citation>
    <scope>NUCLEOTIDE SEQUENCE [LARGE SCALE GENOMIC DNA]</scope>
    <source>
        <strain evidence="1 2">Awg 2</strain>
    </source>
</reference>
<proteinExistence type="predicted"/>
<sequence>MDWSSFCYFPVLKTKDSELRGISNLPKSIFSKILPIYEITRSRLSKNNPIGDISKRIEQIGKIQGGFPFILDVTTDAKQQNSQIESILKPENGYYCWREMLGAYQNLNICPAIHINLDEDPALDETKLFVKEMSSKVKRMALRLPTGLDEADYHFIVESVRVNLGTAKIYILLDDGCVRENVKADGIAAVANNYSSAYVALLSKAGINEYVENFVCIAGSFPQSVKEETGEDEHGSFPIFEHQLYTQLSPKHSRLRFGDYAAVNISQIEMRGGTFIPRIDYCTDDTFYYYRYRRNSGSYIKCAQKVVSDINYHTQGTWGDDEIFSASKGSPSGISPSFWISVRINNYIVRRVGVLSL</sequence>
<organism evidence="1 2">
    <name type="scientific">Metapseudomonas resinovorans</name>
    <name type="common">Pseudomonas resinovorans</name>
    <dbReference type="NCBI Taxonomy" id="53412"/>
    <lineage>
        <taxon>Bacteria</taxon>
        <taxon>Pseudomonadati</taxon>
        <taxon>Pseudomonadota</taxon>
        <taxon>Gammaproteobacteria</taxon>
        <taxon>Pseudomonadales</taxon>
        <taxon>Pseudomonadaceae</taxon>
        <taxon>Metapseudomonas</taxon>
    </lineage>
</organism>
<dbReference type="Proteomes" id="UP001211689">
    <property type="component" value="Unassembled WGS sequence"/>
</dbReference>